<reference evidence="2 3" key="2">
    <citation type="submission" date="2019-04" db="EMBL/GenBank/DDBJ databases">
        <title>The genome sequence of big-headed turtle.</title>
        <authorList>
            <person name="Gong S."/>
        </authorList>
    </citation>
    <scope>NUCLEOTIDE SEQUENCE [LARGE SCALE GENOMIC DNA]</scope>
    <source>
        <strain evidence="2">DO16091913</strain>
        <tissue evidence="2">Muscle</tissue>
    </source>
</reference>
<evidence type="ECO:0000313" key="2">
    <source>
        <dbReference type="EMBL" id="TFJ97357.1"/>
    </source>
</evidence>
<gene>
    <name evidence="2" type="ORF">DR999_PMT20812</name>
</gene>
<reference evidence="2 3" key="1">
    <citation type="submission" date="2019-04" db="EMBL/GenBank/DDBJ databases">
        <title>Draft genome of the big-headed turtle Platysternon megacephalum.</title>
        <authorList>
            <person name="Gong S."/>
        </authorList>
    </citation>
    <scope>NUCLEOTIDE SEQUENCE [LARGE SCALE GENOMIC DNA]</scope>
    <source>
        <strain evidence="2">DO16091913</strain>
        <tissue evidence="2">Muscle</tissue>
    </source>
</reference>
<keyword evidence="3" id="KW-1185">Reference proteome</keyword>
<comment type="caution">
    <text evidence="2">The sequence shown here is derived from an EMBL/GenBank/DDBJ whole genome shotgun (WGS) entry which is preliminary data.</text>
</comment>
<sequence>MEDLRQHPHPGSSDTHLPPSPPRAFWPPPPEHRAAILRGGGKTGKRGIQGTATKEVHSLPAGRPPLPFCAASPADESLSHLPLSGHEQPSVLCKPHIPNQAIQHLGMVKNAGFSHACLEAW</sequence>
<dbReference type="EMBL" id="QXTE01000506">
    <property type="protein sequence ID" value="TFJ97357.1"/>
    <property type="molecule type" value="Genomic_DNA"/>
</dbReference>
<accession>A0A4D9DM56</accession>
<feature type="region of interest" description="Disordered" evidence="1">
    <location>
        <begin position="1"/>
        <end position="52"/>
    </location>
</feature>
<feature type="compositionally biased region" description="Pro residues" evidence="1">
    <location>
        <begin position="18"/>
        <end position="29"/>
    </location>
</feature>
<evidence type="ECO:0000313" key="3">
    <source>
        <dbReference type="Proteomes" id="UP000297703"/>
    </source>
</evidence>
<dbReference type="AlphaFoldDB" id="A0A4D9DM56"/>
<organism evidence="2 3">
    <name type="scientific">Platysternon megacephalum</name>
    <name type="common">big-headed turtle</name>
    <dbReference type="NCBI Taxonomy" id="55544"/>
    <lineage>
        <taxon>Eukaryota</taxon>
        <taxon>Metazoa</taxon>
        <taxon>Chordata</taxon>
        <taxon>Craniata</taxon>
        <taxon>Vertebrata</taxon>
        <taxon>Euteleostomi</taxon>
        <taxon>Archelosauria</taxon>
        <taxon>Testudinata</taxon>
        <taxon>Testudines</taxon>
        <taxon>Cryptodira</taxon>
        <taxon>Durocryptodira</taxon>
        <taxon>Testudinoidea</taxon>
        <taxon>Platysternidae</taxon>
        <taxon>Platysternon</taxon>
    </lineage>
</organism>
<proteinExistence type="predicted"/>
<evidence type="ECO:0000256" key="1">
    <source>
        <dbReference type="SAM" id="MobiDB-lite"/>
    </source>
</evidence>
<dbReference type="Proteomes" id="UP000297703">
    <property type="component" value="Unassembled WGS sequence"/>
</dbReference>
<name>A0A4D9DM56_9SAUR</name>
<protein>
    <submittedName>
        <fullName evidence="2">Zinc finger protein RFP-like</fullName>
    </submittedName>
</protein>